<reference evidence="2" key="1">
    <citation type="journal article" date="2017" name="Nature">
        <title>The sunflower genome provides insights into oil metabolism, flowering and Asterid evolution.</title>
        <authorList>
            <person name="Badouin H."/>
            <person name="Gouzy J."/>
            <person name="Grassa C.J."/>
            <person name="Murat F."/>
            <person name="Staton S.E."/>
            <person name="Cottret L."/>
            <person name="Lelandais-Briere C."/>
            <person name="Owens G.L."/>
            <person name="Carrere S."/>
            <person name="Mayjonade B."/>
            <person name="Legrand L."/>
            <person name="Gill N."/>
            <person name="Kane N.C."/>
            <person name="Bowers J.E."/>
            <person name="Hubner S."/>
            <person name="Bellec A."/>
            <person name="Berard A."/>
            <person name="Berges H."/>
            <person name="Blanchet N."/>
            <person name="Boniface M.C."/>
            <person name="Brunel D."/>
            <person name="Catrice O."/>
            <person name="Chaidir N."/>
            <person name="Claudel C."/>
            <person name="Donnadieu C."/>
            <person name="Faraut T."/>
            <person name="Fievet G."/>
            <person name="Helmstetter N."/>
            <person name="King M."/>
            <person name="Knapp S.J."/>
            <person name="Lai Z."/>
            <person name="Le Paslier M.C."/>
            <person name="Lippi Y."/>
            <person name="Lorenzon L."/>
            <person name="Mandel J.R."/>
            <person name="Marage G."/>
            <person name="Marchand G."/>
            <person name="Marquand E."/>
            <person name="Bret-Mestries E."/>
            <person name="Morien E."/>
            <person name="Nambeesan S."/>
            <person name="Nguyen T."/>
            <person name="Pegot-Espagnet P."/>
            <person name="Pouilly N."/>
            <person name="Raftis F."/>
            <person name="Sallet E."/>
            <person name="Schiex T."/>
            <person name="Thomas J."/>
            <person name="Vandecasteele C."/>
            <person name="Vares D."/>
            <person name="Vear F."/>
            <person name="Vautrin S."/>
            <person name="Crespi M."/>
            <person name="Mangin B."/>
            <person name="Burke J.M."/>
            <person name="Salse J."/>
            <person name="Munos S."/>
            <person name="Vincourt P."/>
            <person name="Rieseberg L.H."/>
            <person name="Langlade N.B."/>
        </authorList>
    </citation>
    <scope>NUCLEOTIDE SEQUENCE [LARGE SCALE GENOMIC DNA]</scope>
    <source>
        <strain evidence="2">cv. SF193</strain>
    </source>
</reference>
<sequence length="159" mass="18386">MNGAVMFYDDNGHLDPRVSEQEIKEEFCTFGVIRKQENNQCQTVTMVGNSSSNTASKPIRYIMFACATCRRQLQMQFCATKVRETATFIAGMSRWSTWKVDGDLDLDYPHGCKRVKHDFLLHFLSMFTESLILGEARDEKPKKVQYELVLVSALQWMLR</sequence>
<dbReference type="Proteomes" id="UP000215914">
    <property type="component" value="Chromosome 10"/>
</dbReference>
<evidence type="ECO:0000313" key="2">
    <source>
        <dbReference type="Proteomes" id="UP000215914"/>
    </source>
</evidence>
<accession>A0A251TI18</accession>
<dbReference type="AlphaFoldDB" id="A0A251TI18"/>
<keyword evidence="2" id="KW-1185">Reference proteome</keyword>
<gene>
    <name evidence="1" type="ORF">HannXRQ_Chr10g0287181</name>
</gene>
<name>A0A251TI18_HELAN</name>
<dbReference type="InParanoid" id="A0A251TI18"/>
<dbReference type="EMBL" id="CM007899">
    <property type="protein sequence ID" value="OTG10403.1"/>
    <property type="molecule type" value="Genomic_DNA"/>
</dbReference>
<proteinExistence type="predicted"/>
<protein>
    <submittedName>
        <fullName evidence="1">Uncharacterized protein</fullName>
    </submittedName>
</protein>
<evidence type="ECO:0000313" key="1">
    <source>
        <dbReference type="EMBL" id="OTG10403.1"/>
    </source>
</evidence>
<organism evidence="1 2">
    <name type="scientific">Helianthus annuus</name>
    <name type="common">Common sunflower</name>
    <dbReference type="NCBI Taxonomy" id="4232"/>
    <lineage>
        <taxon>Eukaryota</taxon>
        <taxon>Viridiplantae</taxon>
        <taxon>Streptophyta</taxon>
        <taxon>Embryophyta</taxon>
        <taxon>Tracheophyta</taxon>
        <taxon>Spermatophyta</taxon>
        <taxon>Magnoliopsida</taxon>
        <taxon>eudicotyledons</taxon>
        <taxon>Gunneridae</taxon>
        <taxon>Pentapetalae</taxon>
        <taxon>asterids</taxon>
        <taxon>campanulids</taxon>
        <taxon>Asterales</taxon>
        <taxon>Asteraceae</taxon>
        <taxon>Asteroideae</taxon>
        <taxon>Heliantheae alliance</taxon>
        <taxon>Heliantheae</taxon>
        <taxon>Helianthus</taxon>
    </lineage>
</organism>